<feature type="compositionally biased region" description="Low complexity" evidence="3">
    <location>
        <begin position="290"/>
        <end position="301"/>
    </location>
</feature>
<evidence type="ECO:0000256" key="3">
    <source>
        <dbReference type="SAM" id="MobiDB-lite"/>
    </source>
</evidence>
<reference evidence="6 7" key="1">
    <citation type="submission" date="2017-03" db="EMBL/GenBank/DDBJ databases">
        <title>Complete genome sequence of the novel DNRA strain Pseudomonas sp. S-6-2 isolated from Chinese polluted river sediment. Journal of Biotechnology.</title>
        <authorList>
            <person name="Li J."/>
            <person name="Xiang F."/>
            <person name="Wang L."/>
            <person name="Xi L."/>
            <person name="Liu J."/>
        </authorList>
    </citation>
    <scope>NUCLEOTIDE SEQUENCE [LARGE SCALE GENOMIC DNA]</scope>
    <source>
        <strain evidence="6 7">S-6-2</strain>
    </source>
</reference>
<proteinExistence type="inferred from homology"/>
<comment type="similarity">
    <text evidence="1">Belongs to the transglycosylase Slt family.</text>
</comment>
<feature type="domain" description="Flagellar protein FlgJ N-terminal" evidence="5">
    <location>
        <begin position="44"/>
        <end position="94"/>
    </location>
</feature>
<feature type="compositionally biased region" description="Polar residues" evidence="3">
    <location>
        <begin position="116"/>
        <end position="127"/>
    </location>
</feature>
<dbReference type="Pfam" id="PF10135">
    <property type="entry name" value="Rod-binding"/>
    <property type="match status" value="1"/>
</dbReference>
<protein>
    <submittedName>
        <fullName evidence="6">Lytic transglycosylase</fullName>
    </submittedName>
</protein>
<dbReference type="AlphaFoldDB" id="A0A1V0B1C5"/>
<feature type="region of interest" description="Disordered" evidence="3">
    <location>
        <begin position="284"/>
        <end position="351"/>
    </location>
</feature>
<name>A0A1V0B1C5_9GAMM</name>
<dbReference type="GO" id="GO:0044781">
    <property type="term" value="P:bacterial-type flagellum organization"/>
    <property type="evidence" value="ECO:0007669"/>
    <property type="project" value="UniProtKB-KW"/>
</dbReference>
<dbReference type="KEGG" id="ppha:BVH74_02695"/>
<accession>A0A1V0B1C5</accession>
<evidence type="ECO:0000256" key="2">
    <source>
        <dbReference type="ARBA" id="ARBA00022795"/>
    </source>
</evidence>
<evidence type="ECO:0000313" key="6">
    <source>
        <dbReference type="EMBL" id="AQZ93732.1"/>
    </source>
</evidence>
<dbReference type="InterPro" id="IPR019301">
    <property type="entry name" value="Flagellar_prot_FlgJ_N"/>
</dbReference>
<dbReference type="RefSeq" id="WP_080048590.1">
    <property type="nucleotide sequence ID" value="NZ_CP020100.1"/>
</dbReference>
<sequence length="351" mass="38650">MNILSLTHPQQRLSAHGGAVDARRQQLEAAAEQFEAMFLQQILKQMRKAGDVLSADNPMRSRDLDTLRDFYDETLADSLATRRQTGISDLLVQQLAGDQDASDQAQRLAAMDQQPLPRSTASASSFQPLADTWRRGVGQLERVWERGSVAFQRLVDSVVKHESGGRVDAVSPVGALGLMQLMPDTAREMAGELGVPYNEARLLQDGDYNKRLGSAYLNKMLDRYSGSEVLALAAYNAGPGRVDQWLQRFGDPRQPSVSEAEWVERIPFAETRNYTRNILRDIRQSTAQESLPPSLRPSLSRVGSESASETFKPQSATVALDDQGQRSTGELALRSPAFAPTIRPATKEPAA</sequence>
<evidence type="ECO:0000259" key="5">
    <source>
        <dbReference type="Pfam" id="PF10135"/>
    </source>
</evidence>
<gene>
    <name evidence="6" type="ORF">BVH74_02695</name>
</gene>
<dbReference type="PANTHER" id="PTHR37423">
    <property type="entry name" value="SOLUBLE LYTIC MUREIN TRANSGLYCOSYLASE-RELATED"/>
    <property type="match status" value="1"/>
</dbReference>
<dbReference type="Pfam" id="PF01464">
    <property type="entry name" value="SLT"/>
    <property type="match status" value="1"/>
</dbReference>
<dbReference type="Proteomes" id="UP000243488">
    <property type="component" value="Chromosome"/>
</dbReference>
<dbReference type="EMBL" id="CP020100">
    <property type="protein sequence ID" value="AQZ93732.1"/>
    <property type="molecule type" value="Genomic_DNA"/>
</dbReference>
<keyword evidence="2" id="KW-1005">Bacterial flagellum biogenesis</keyword>
<dbReference type="CDD" id="cd13401">
    <property type="entry name" value="Slt70-like"/>
    <property type="match status" value="1"/>
</dbReference>
<organism evidence="6 7">
    <name type="scientific">Halopseudomonas phragmitis</name>
    <dbReference type="NCBI Taxonomy" id="1931241"/>
    <lineage>
        <taxon>Bacteria</taxon>
        <taxon>Pseudomonadati</taxon>
        <taxon>Pseudomonadota</taxon>
        <taxon>Gammaproteobacteria</taxon>
        <taxon>Pseudomonadales</taxon>
        <taxon>Pseudomonadaceae</taxon>
        <taxon>Halopseudomonas</taxon>
    </lineage>
</organism>
<evidence type="ECO:0000256" key="1">
    <source>
        <dbReference type="ARBA" id="ARBA00007734"/>
    </source>
</evidence>
<evidence type="ECO:0000259" key="4">
    <source>
        <dbReference type="Pfam" id="PF01464"/>
    </source>
</evidence>
<feature type="region of interest" description="Disordered" evidence="3">
    <location>
        <begin position="103"/>
        <end position="127"/>
    </location>
</feature>
<dbReference type="Gene3D" id="1.10.530.10">
    <property type="match status" value="1"/>
</dbReference>
<dbReference type="InterPro" id="IPR008258">
    <property type="entry name" value="Transglycosylase_SLT_dom_1"/>
</dbReference>
<dbReference type="PANTHER" id="PTHR37423:SF2">
    <property type="entry name" value="MEMBRANE-BOUND LYTIC MUREIN TRANSGLYCOSYLASE C"/>
    <property type="match status" value="1"/>
</dbReference>
<evidence type="ECO:0000313" key="7">
    <source>
        <dbReference type="Proteomes" id="UP000243488"/>
    </source>
</evidence>
<feature type="domain" description="Transglycosylase SLT" evidence="4">
    <location>
        <begin position="153"/>
        <end position="251"/>
    </location>
</feature>
<dbReference type="SUPFAM" id="SSF53955">
    <property type="entry name" value="Lysozyme-like"/>
    <property type="match status" value="1"/>
</dbReference>
<keyword evidence="7" id="KW-1185">Reference proteome</keyword>
<feature type="compositionally biased region" description="Polar residues" evidence="3">
    <location>
        <begin position="303"/>
        <end position="317"/>
    </location>
</feature>
<dbReference type="STRING" id="1931241.BVH74_02695"/>
<dbReference type="InterPro" id="IPR023346">
    <property type="entry name" value="Lysozyme-like_dom_sf"/>
</dbReference>